<dbReference type="Proteomes" id="UP001231518">
    <property type="component" value="Chromosome 2"/>
</dbReference>
<organism evidence="2 3">
    <name type="scientific">Mythimna separata</name>
    <name type="common">Oriental armyworm</name>
    <name type="synonym">Pseudaletia separata</name>
    <dbReference type="NCBI Taxonomy" id="271217"/>
    <lineage>
        <taxon>Eukaryota</taxon>
        <taxon>Metazoa</taxon>
        <taxon>Ecdysozoa</taxon>
        <taxon>Arthropoda</taxon>
        <taxon>Hexapoda</taxon>
        <taxon>Insecta</taxon>
        <taxon>Pterygota</taxon>
        <taxon>Neoptera</taxon>
        <taxon>Endopterygota</taxon>
        <taxon>Lepidoptera</taxon>
        <taxon>Glossata</taxon>
        <taxon>Ditrysia</taxon>
        <taxon>Noctuoidea</taxon>
        <taxon>Noctuidae</taxon>
        <taxon>Noctuinae</taxon>
        <taxon>Hadenini</taxon>
        <taxon>Mythimna</taxon>
    </lineage>
</organism>
<protein>
    <submittedName>
        <fullName evidence="2">Uncharacterized protein</fullName>
    </submittedName>
</protein>
<comment type="caution">
    <text evidence="2">The sequence shown here is derived from an EMBL/GenBank/DDBJ whole genome shotgun (WGS) entry which is preliminary data.</text>
</comment>
<dbReference type="PANTHER" id="PTHR12242:SF45">
    <property type="entry name" value="MARVEL DOMAIN-CONTAINING PROTEIN"/>
    <property type="match status" value="1"/>
</dbReference>
<dbReference type="AlphaFoldDB" id="A0AAD7Z0Z0"/>
<feature type="transmembrane region" description="Helical" evidence="1">
    <location>
        <begin position="158"/>
        <end position="179"/>
    </location>
</feature>
<evidence type="ECO:0000256" key="1">
    <source>
        <dbReference type="SAM" id="Phobius"/>
    </source>
</evidence>
<dbReference type="EMBL" id="JARGEI010000002">
    <property type="protein sequence ID" value="KAJ8735753.1"/>
    <property type="molecule type" value="Genomic_DNA"/>
</dbReference>
<accession>A0AAD7Z0Z0</accession>
<evidence type="ECO:0000313" key="2">
    <source>
        <dbReference type="EMBL" id="KAJ8735753.1"/>
    </source>
</evidence>
<sequence>MIFKKFEIWVLFATNWGLFFDTISSALAWTVSFVEFRIGPDSSPRTLAKVYWATFNAAISSAFFITTFRYMLLRIELNDISKVAGDVMAHVINSVLMFCLLITSRHPMRLLHFYIPAIFCIVYMLFTLIYYKAGGLSPFDTVWIYPVLDWSQPRRTSLWAVISTCSIIVIHFVVVGITLGRDALTKQYTNPPVQVP</sequence>
<feature type="transmembrane region" description="Helical" evidence="1">
    <location>
        <begin position="6"/>
        <end position="29"/>
    </location>
</feature>
<proteinExistence type="predicted"/>
<reference evidence="2" key="1">
    <citation type="submission" date="2023-03" db="EMBL/GenBank/DDBJ databases">
        <title>Chromosome-level genomes of two armyworms, Mythimna separata and Mythimna loreyi, provide insights into the biosynthesis and reception of sex pheromones.</title>
        <authorList>
            <person name="Zhao H."/>
        </authorList>
    </citation>
    <scope>NUCLEOTIDE SEQUENCE</scope>
    <source>
        <strain evidence="2">BeijingLab</strain>
        <tissue evidence="2">Pupa</tissue>
    </source>
</reference>
<dbReference type="Pfam" id="PF21534">
    <property type="entry name" value="Rost"/>
    <property type="match status" value="1"/>
</dbReference>
<keyword evidence="1" id="KW-0812">Transmembrane</keyword>
<keyword evidence="3" id="KW-1185">Reference proteome</keyword>
<keyword evidence="1" id="KW-1133">Transmembrane helix</keyword>
<feature type="transmembrane region" description="Helical" evidence="1">
    <location>
        <begin position="50"/>
        <end position="71"/>
    </location>
</feature>
<feature type="transmembrane region" description="Helical" evidence="1">
    <location>
        <begin position="110"/>
        <end position="131"/>
    </location>
</feature>
<name>A0AAD7Z0Z0_MYTSE</name>
<keyword evidence="1" id="KW-0472">Membrane</keyword>
<gene>
    <name evidence="2" type="ORF">PYW07_007373</name>
</gene>
<dbReference type="PANTHER" id="PTHR12242">
    <property type="entry name" value="OS02G0130600 PROTEIN-RELATED"/>
    <property type="match status" value="1"/>
</dbReference>
<dbReference type="GO" id="GO:0016020">
    <property type="term" value="C:membrane"/>
    <property type="evidence" value="ECO:0007669"/>
    <property type="project" value="TreeGrafter"/>
</dbReference>
<evidence type="ECO:0000313" key="3">
    <source>
        <dbReference type="Proteomes" id="UP001231518"/>
    </source>
</evidence>
<dbReference type="InterPro" id="IPR049352">
    <property type="entry name" value="Rost"/>
</dbReference>